<dbReference type="EMBL" id="UINC01046212">
    <property type="protein sequence ID" value="SVB53933.1"/>
    <property type="molecule type" value="Genomic_DNA"/>
</dbReference>
<gene>
    <name evidence="1" type="ORF">METZ01_LOCUS206787</name>
</gene>
<evidence type="ECO:0000313" key="1">
    <source>
        <dbReference type="EMBL" id="SVB53933.1"/>
    </source>
</evidence>
<dbReference type="AlphaFoldDB" id="A0A382EVE3"/>
<protein>
    <submittedName>
        <fullName evidence="1">Uncharacterized protein</fullName>
    </submittedName>
</protein>
<name>A0A382EVE3_9ZZZZ</name>
<accession>A0A382EVE3</accession>
<organism evidence="1">
    <name type="scientific">marine metagenome</name>
    <dbReference type="NCBI Taxonomy" id="408172"/>
    <lineage>
        <taxon>unclassified sequences</taxon>
        <taxon>metagenomes</taxon>
        <taxon>ecological metagenomes</taxon>
    </lineage>
</organism>
<proteinExistence type="predicted"/>
<reference evidence="1" key="1">
    <citation type="submission" date="2018-05" db="EMBL/GenBank/DDBJ databases">
        <authorList>
            <person name="Lanie J.A."/>
            <person name="Ng W.-L."/>
            <person name="Kazmierczak K.M."/>
            <person name="Andrzejewski T.M."/>
            <person name="Davidsen T.M."/>
            <person name="Wayne K.J."/>
            <person name="Tettelin H."/>
            <person name="Glass J.I."/>
            <person name="Rusch D."/>
            <person name="Podicherti R."/>
            <person name="Tsui H.-C.T."/>
            <person name="Winkler M.E."/>
        </authorList>
    </citation>
    <scope>NUCLEOTIDE SEQUENCE</scope>
</reference>
<sequence length="29" mass="3443">MKNSSFWTLKRSGEVGVIDWMPIRIPTHR</sequence>